<evidence type="ECO:0000256" key="1">
    <source>
        <dbReference type="SAM" id="Phobius"/>
    </source>
</evidence>
<feature type="transmembrane region" description="Helical" evidence="1">
    <location>
        <begin position="323"/>
        <end position="340"/>
    </location>
</feature>
<protein>
    <submittedName>
        <fullName evidence="2">Uncharacterized protein</fullName>
    </submittedName>
</protein>
<dbReference type="AlphaFoldDB" id="A0A8X6WSB9"/>
<keyword evidence="1" id="KW-1133">Transmembrane helix</keyword>
<reference evidence="2" key="1">
    <citation type="submission" date="2020-08" db="EMBL/GenBank/DDBJ databases">
        <title>Multicomponent nature underlies the extraordinary mechanical properties of spider dragline silk.</title>
        <authorList>
            <person name="Kono N."/>
            <person name="Nakamura H."/>
            <person name="Mori M."/>
            <person name="Yoshida Y."/>
            <person name="Ohtoshi R."/>
            <person name="Malay A.D."/>
            <person name="Moran D.A.P."/>
            <person name="Tomita M."/>
            <person name="Numata K."/>
            <person name="Arakawa K."/>
        </authorList>
    </citation>
    <scope>NUCLEOTIDE SEQUENCE</scope>
</reference>
<proteinExistence type="predicted"/>
<organism evidence="2 3">
    <name type="scientific">Trichonephila inaurata madagascariensis</name>
    <dbReference type="NCBI Taxonomy" id="2747483"/>
    <lineage>
        <taxon>Eukaryota</taxon>
        <taxon>Metazoa</taxon>
        <taxon>Ecdysozoa</taxon>
        <taxon>Arthropoda</taxon>
        <taxon>Chelicerata</taxon>
        <taxon>Arachnida</taxon>
        <taxon>Araneae</taxon>
        <taxon>Araneomorphae</taxon>
        <taxon>Entelegynae</taxon>
        <taxon>Araneoidea</taxon>
        <taxon>Nephilidae</taxon>
        <taxon>Trichonephila</taxon>
        <taxon>Trichonephila inaurata</taxon>
    </lineage>
</organism>
<dbReference type="EMBL" id="BMAV01001883">
    <property type="protein sequence ID" value="GFY40404.1"/>
    <property type="molecule type" value="Genomic_DNA"/>
</dbReference>
<dbReference type="Proteomes" id="UP000886998">
    <property type="component" value="Unassembled WGS sequence"/>
</dbReference>
<feature type="transmembrane region" description="Helical" evidence="1">
    <location>
        <begin position="144"/>
        <end position="166"/>
    </location>
</feature>
<evidence type="ECO:0000313" key="2">
    <source>
        <dbReference type="EMBL" id="GFY40404.1"/>
    </source>
</evidence>
<dbReference type="OrthoDB" id="6433165at2759"/>
<feature type="transmembrane region" description="Helical" evidence="1">
    <location>
        <begin position="96"/>
        <end position="117"/>
    </location>
</feature>
<gene>
    <name evidence="2" type="primary">AVEN_86550_1</name>
    <name evidence="2" type="ORF">TNIN_400331</name>
</gene>
<keyword evidence="1" id="KW-0472">Membrane</keyword>
<sequence>MLRWIGLISNPNNKFCNRIISISFKIILIFVNVDNWAILITRKKPTQAVSFLAHLTTYALASATWCITYLKRNRFSHLLHKLQKQSLTLHERKTNFLVVIICFIPLLLAVTTTLTIGTDPTFFTYGYKIDDLRILFLIVTLKNFLYTLIFPTLTNAIALLFCLLCVQVSTVIRRLTEDITLCSPNNFIISKQLEKIKEKSDVDDILDGIQDIFSMSSFFIIISNVSTCASVLSLYLHSNSISVVTSIEWTLYATNSLGCLVAVLWIAGGVTVNDQKFKESFHRKSKLRMFLDAIPTEPRLERWLFDKPDFVFNGWGILPYRRVTVFAVIGALVTYTVLIVN</sequence>
<feature type="transmembrane region" description="Helical" evidence="1">
    <location>
        <begin position="218"/>
        <end position="237"/>
    </location>
</feature>
<keyword evidence="1" id="KW-0812">Transmembrane</keyword>
<name>A0A8X6WSB9_9ARAC</name>
<keyword evidence="3" id="KW-1185">Reference proteome</keyword>
<accession>A0A8X6WSB9</accession>
<feature type="transmembrane region" description="Helical" evidence="1">
    <location>
        <begin position="20"/>
        <end position="39"/>
    </location>
</feature>
<feature type="transmembrane region" description="Helical" evidence="1">
    <location>
        <begin position="51"/>
        <end position="70"/>
    </location>
</feature>
<feature type="transmembrane region" description="Helical" evidence="1">
    <location>
        <begin position="249"/>
        <end position="272"/>
    </location>
</feature>
<evidence type="ECO:0000313" key="3">
    <source>
        <dbReference type="Proteomes" id="UP000886998"/>
    </source>
</evidence>
<comment type="caution">
    <text evidence="2">The sequence shown here is derived from an EMBL/GenBank/DDBJ whole genome shotgun (WGS) entry which is preliminary data.</text>
</comment>